<accession>A0A9K3JYE1</accession>
<reference evidence="1" key="2">
    <citation type="submission" date="2020-06" db="EMBL/GenBank/DDBJ databases">
        <title>Helianthus annuus Genome sequencing and assembly Release 2.</title>
        <authorList>
            <person name="Gouzy J."/>
            <person name="Langlade N."/>
            <person name="Munos S."/>
        </authorList>
    </citation>
    <scope>NUCLEOTIDE SEQUENCE</scope>
    <source>
        <tissue evidence="1">Leaves</tissue>
    </source>
</reference>
<reference evidence="1" key="1">
    <citation type="journal article" date="2017" name="Nature">
        <title>The sunflower genome provides insights into oil metabolism, flowering and Asterid evolution.</title>
        <authorList>
            <person name="Badouin H."/>
            <person name="Gouzy J."/>
            <person name="Grassa C.J."/>
            <person name="Murat F."/>
            <person name="Staton S.E."/>
            <person name="Cottret L."/>
            <person name="Lelandais-Briere C."/>
            <person name="Owens G.L."/>
            <person name="Carrere S."/>
            <person name="Mayjonade B."/>
            <person name="Legrand L."/>
            <person name="Gill N."/>
            <person name="Kane N.C."/>
            <person name="Bowers J.E."/>
            <person name="Hubner S."/>
            <person name="Bellec A."/>
            <person name="Berard A."/>
            <person name="Berges H."/>
            <person name="Blanchet N."/>
            <person name="Boniface M.C."/>
            <person name="Brunel D."/>
            <person name="Catrice O."/>
            <person name="Chaidir N."/>
            <person name="Claudel C."/>
            <person name="Donnadieu C."/>
            <person name="Faraut T."/>
            <person name="Fievet G."/>
            <person name="Helmstetter N."/>
            <person name="King M."/>
            <person name="Knapp S.J."/>
            <person name="Lai Z."/>
            <person name="Le Paslier M.C."/>
            <person name="Lippi Y."/>
            <person name="Lorenzon L."/>
            <person name="Mandel J.R."/>
            <person name="Marage G."/>
            <person name="Marchand G."/>
            <person name="Marquand E."/>
            <person name="Bret-Mestries E."/>
            <person name="Morien E."/>
            <person name="Nambeesan S."/>
            <person name="Nguyen T."/>
            <person name="Pegot-Espagnet P."/>
            <person name="Pouilly N."/>
            <person name="Raftis F."/>
            <person name="Sallet E."/>
            <person name="Schiex T."/>
            <person name="Thomas J."/>
            <person name="Vandecasteele C."/>
            <person name="Vares D."/>
            <person name="Vear F."/>
            <person name="Vautrin S."/>
            <person name="Crespi M."/>
            <person name="Mangin B."/>
            <person name="Burke J.M."/>
            <person name="Salse J."/>
            <person name="Munos S."/>
            <person name="Vincourt P."/>
            <person name="Rieseberg L.H."/>
            <person name="Langlade N.B."/>
        </authorList>
    </citation>
    <scope>NUCLEOTIDE SEQUENCE</scope>
    <source>
        <tissue evidence="1">Leaves</tissue>
    </source>
</reference>
<organism evidence="1 2">
    <name type="scientific">Helianthus annuus</name>
    <name type="common">Common sunflower</name>
    <dbReference type="NCBI Taxonomy" id="4232"/>
    <lineage>
        <taxon>Eukaryota</taxon>
        <taxon>Viridiplantae</taxon>
        <taxon>Streptophyta</taxon>
        <taxon>Embryophyta</taxon>
        <taxon>Tracheophyta</taxon>
        <taxon>Spermatophyta</taxon>
        <taxon>Magnoliopsida</taxon>
        <taxon>eudicotyledons</taxon>
        <taxon>Gunneridae</taxon>
        <taxon>Pentapetalae</taxon>
        <taxon>asterids</taxon>
        <taxon>campanulids</taxon>
        <taxon>Asterales</taxon>
        <taxon>Asteraceae</taxon>
        <taxon>Asteroideae</taxon>
        <taxon>Heliantheae alliance</taxon>
        <taxon>Heliantheae</taxon>
        <taxon>Helianthus</taxon>
    </lineage>
</organism>
<keyword evidence="2" id="KW-1185">Reference proteome</keyword>
<protein>
    <submittedName>
        <fullName evidence="1">Uncharacterized protein</fullName>
    </submittedName>
</protein>
<dbReference type="Gramene" id="mRNA:HanXRQr2_Chr01g0039691">
    <property type="protein sequence ID" value="CDS:HanXRQr2_Chr01g0039691.1"/>
    <property type="gene ID" value="HanXRQr2_Chr01g0039691"/>
</dbReference>
<dbReference type="Proteomes" id="UP000215914">
    <property type="component" value="Unassembled WGS sequence"/>
</dbReference>
<dbReference type="AlphaFoldDB" id="A0A9K3JYE1"/>
<gene>
    <name evidence="1" type="ORF">HanXRQr2_Chr01g0039691</name>
</gene>
<name>A0A9K3JYE1_HELAN</name>
<dbReference type="EMBL" id="MNCJ02000316">
    <property type="protein sequence ID" value="KAF5823562.1"/>
    <property type="molecule type" value="Genomic_DNA"/>
</dbReference>
<proteinExistence type="predicted"/>
<evidence type="ECO:0000313" key="1">
    <source>
        <dbReference type="EMBL" id="KAF5823562.1"/>
    </source>
</evidence>
<comment type="caution">
    <text evidence="1">The sequence shown here is derived from an EMBL/GenBank/DDBJ whole genome shotgun (WGS) entry which is preliminary data.</text>
</comment>
<evidence type="ECO:0000313" key="2">
    <source>
        <dbReference type="Proteomes" id="UP000215914"/>
    </source>
</evidence>
<sequence>MQIRIFIYYVLGSGLQNDSGFLGSIFRRCYNHPLLPLVSRHHLHVFQQELGFCRISSR</sequence>